<accession>A0AAD6BYZ1</accession>
<evidence type="ECO:0000256" key="1">
    <source>
        <dbReference type="SAM" id="MobiDB-lite"/>
    </source>
</evidence>
<dbReference type="SMART" id="SM00974">
    <property type="entry name" value="T5orf172"/>
    <property type="match status" value="1"/>
</dbReference>
<sequence>MESPITTFFSLVELVDWDHGIPAAIQCAYMIADRRRCRWQIAKGNLILAQEDFASHHEMISGPSGECTRASPQFEILKNLANIYICRRHNEHKSQAIEQWLKELDVRANFASLKLEEGESFQSSHIHPAESEEHTDAINAPDGEHYRAGRKPGEEEHPFGAAEGVSVVSNEPPPVRIIRRANTMEPDAVAQDVTWLLKQPLDGPLNLEPGYIYVICPPGLPGIFKIGYTLQHPELGRLNKHDECYGEVELIAKEFTEYVHRVEQLLLAEFSNNHYQLEGRCHNCDHSHRELLKVDKKTLLRSLKKWVKFIESPAYDRSGLLLTEAQSRIPRPASKKFLRCERPKRSSPGGPNSAKKGEGQKFQTTSPRRLDFEAPTPTKQYPEVGEAEINPDEICPDFDNLHLTPSKPPSSWSNR</sequence>
<keyword evidence="4" id="KW-1185">Reference proteome</keyword>
<dbReference type="EMBL" id="JAPVEA010000008">
    <property type="protein sequence ID" value="KAJ5438024.1"/>
    <property type="molecule type" value="Genomic_DNA"/>
</dbReference>
<proteinExistence type="predicted"/>
<gene>
    <name evidence="3" type="ORF">N7458_009022</name>
</gene>
<feature type="compositionally biased region" description="Basic and acidic residues" evidence="1">
    <location>
        <begin position="127"/>
        <end position="157"/>
    </location>
</feature>
<name>A0AAD6BYZ1_9EURO</name>
<feature type="region of interest" description="Disordered" evidence="1">
    <location>
        <begin position="333"/>
        <end position="415"/>
    </location>
</feature>
<dbReference type="AlphaFoldDB" id="A0AAD6BYZ1"/>
<protein>
    <recommendedName>
        <fullName evidence="2">Bacteriophage T5 Orf172 DNA-binding domain-containing protein</fullName>
    </recommendedName>
</protein>
<dbReference type="Pfam" id="PF10544">
    <property type="entry name" value="T5orf172"/>
    <property type="match status" value="1"/>
</dbReference>
<organism evidence="3 4">
    <name type="scientific">Penicillium daleae</name>
    <dbReference type="NCBI Taxonomy" id="63821"/>
    <lineage>
        <taxon>Eukaryota</taxon>
        <taxon>Fungi</taxon>
        <taxon>Dikarya</taxon>
        <taxon>Ascomycota</taxon>
        <taxon>Pezizomycotina</taxon>
        <taxon>Eurotiomycetes</taxon>
        <taxon>Eurotiomycetidae</taxon>
        <taxon>Eurotiales</taxon>
        <taxon>Aspergillaceae</taxon>
        <taxon>Penicillium</taxon>
    </lineage>
</organism>
<feature type="compositionally biased region" description="Acidic residues" evidence="1">
    <location>
        <begin position="385"/>
        <end position="396"/>
    </location>
</feature>
<dbReference type="InterPro" id="IPR018306">
    <property type="entry name" value="Phage_T5_Orf172_DNA-bd"/>
</dbReference>
<evidence type="ECO:0000259" key="2">
    <source>
        <dbReference type="SMART" id="SM00974"/>
    </source>
</evidence>
<reference evidence="3" key="1">
    <citation type="submission" date="2022-12" db="EMBL/GenBank/DDBJ databases">
        <authorList>
            <person name="Petersen C."/>
        </authorList>
    </citation>
    <scope>NUCLEOTIDE SEQUENCE</scope>
    <source>
        <strain evidence="3">IBT 16125</strain>
    </source>
</reference>
<evidence type="ECO:0000313" key="4">
    <source>
        <dbReference type="Proteomes" id="UP001213681"/>
    </source>
</evidence>
<feature type="region of interest" description="Disordered" evidence="1">
    <location>
        <begin position="124"/>
        <end position="157"/>
    </location>
</feature>
<dbReference type="Proteomes" id="UP001213681">
    <property type="component" value="Unassembled WGS sequence"/>
</dbReference>
<reference evidence="3" key="2">
    <citation type="journal article" date="2023" name="IMA Fungus">
        <title>Comparative genomic study of the Penicillium genus elucidates a diverse pangenome and 15 lateral gene transfer events.</title>
        <authorList>
            <person name="Petersen C."/>
            <person name="Sorensen T."/>
            <person name="Nielsen M.R."/>
            <person name="Sondergaard T.E."/>
            <person name="Sorensen J.L."/>
            <person name="Fitzpatrick D.A."/>
            <person name="Frisvad J.C."/>
            <person name="Nielsen K.L."/>
        </authorList>
    </citation>
    <scope>NUCLEOTIDE SEQUENCE</scope>
    <source>
        <strain evidence="3">IBT 16125</strain>
    </source>
</reference>
<feature type="domain" description="Bacteriophage T5 Orf172 DNA-binding" evidence="2">
    <location>
        <begin position="218"/>
        <end position="306"/>
    </location>
</feature>
<comment type="caution">
    <text evidence="3">The sequence shown here is derived from an EMBL/GenBank/DDBJ whole genome shotgun (WGS) entry which is preliminary data.</text>
</comment>
<dbReference type="RefSeq" id="XP_056761253.1">
    <property type="nucleotide sequence ID" value="XM_056912404.1"/>
</dbReference>
<evidence type="ECO:0000313" key="3">
    <source>
        <dbReference type="EMBL" id="KAJ5438024.1"/>
    </source>
</evidence>
<dbReference type="GeneID" id="81602647"/>